<feature type="domain" description="HRDC" evidence="7">
    <location>
        <begin position="209"/>
        <end position="290"/>
    </location>
</feature>
<protein>
    <recommendedName>
        <fullName evidence="6">Ribonuclease D</fullName>
        <shortName evidence="6">RNase D</shortName>
        <ecNumber evidence="6">3.1.13.5</ecNumber>
    </recommendedName>
</protein>
<evidence type="ECO:0000313" key="9">
    <source>
        <dbReference type="Proteomes" id="UP000470384"/>
    </source>
</evidence>
<dbReference type="SMART" id="SM00474">
    <property type="entry name" value="35EXOc"/>
    <property type="match status" value="1"/>
</dbReference>
<dbReference type="InterPro" id="IPR002562">
    <property type="entry name" value="3'-5'_exonuclease_dom"/>
</dbReference>
<dbReference type="InterPro" id="IPR036397">
    <property type="entry name" value="RNaseH_sf"/>
</dbReference>
<dbReference type="GO" id="GO:0042780">
    <property type="term" value="P:tRNA 3'-end processing"/>
    <property type="evidence" value="ECO:0007669"/>
    <property type="project" value="UniProtKB-UniRule"/>
</dbReference>
<dbReference type="InterPro" id="IPR051086">
    <property type="entry name" value="RNase_D-like"/>
</dbReference>
<evidence type="ECO:0000256" key="2">
    <source>
        <dbReference type="ARBA" id="ARBA00022694"/>
    </source>
</evidence>
<dbReference type="HAMAP" id="MF_01899">
    <property type="entry name" value="RNase_D"/>
    <property type="match status" value="1"/>
</dbReference>
<dbReference type="OrthoDB" id="9800549at2"/>
<reference evidence="8 9" key="1">
    <citation type="journal article" date="2016" name="Int. J. Syst. Evol. Microbiol.">
        <title>Pyruvatibacter mobilis gen. nov., sp. nov., a marine bacterium from the culture broth of Picochlorum sp. 122.</title>
        <authorList>
            <person name="Wang G."/>
            <person name="Tang M."/>
            <person name="Wu H."/>
            <person name="Dai S."/>
            <person name="Li T."/>
            <person name="Chen C."/>
            <person name="He H."/>
            <person name="Fan J."/>
            <person name="Xiang W."/>
            <person name="Li X."/>
        </authorList>
    </citation>
    <scope>NUCLEOTIDE SEQUENCE [LARGE SCALE GENOMIC DNA]</scope>
    <source>
        <strain evidence="8 9">GYP-11</strain>
    </source>
</reference>
<dbReference type="GO" id="GO:0008408">
    <property type="term" value="F:3'-5' exonuclease activity"/>
    <property type="evidence" value="ECO:0007669"/>
    <property type="project" value="InterPro"/>
</dbReference>
<comment type="subcellular location">
    <subcellularLocation>
        <location evidence="6">Cytoplasm</location>
    </subcellularLocation>
</comment>
<keyword evidence="3 6" id="KW-0540">Nuclease</keyword>
<dbReference type="EMBL" id="WXYQ01000005">
    <property type="protein sequence ID" value="NBG95546.1"/>
    <property type="molecule type" value="Genomic_DNA"/>
</dbReference>
<dbReference type="EC" id="3.1.13.5" evidence="6"/>
<dbReference type="Proteomes" id="UP000470384">
    <property type="component" value="Unassembled WGS sequence"/>
</dbReference>
<keyword evidence="5 6" id="KW-0269">Exonuclease</keyword>
<dbReference type="InterPro" id="IPR002121">
    <property type="entry name" value="HRDC_dom"/>
</dbReference>
<comment type="function">
    <text evidence="6">Exonuclease involved in the 3' processing of various precursor tRNAs. Initiates hydrolysis at the 3'-terminus of an RNA molecule and releases 5'-mononucleotides.</text>
</comment>
<dbReference type="PANTHER" id="PTHR47649">
    <property type="entry name" value="RIBONUCLEASE D"/>
    <property type="match status" value="1"/>
</dbReference>
<accession>A0A845QBG7</accession>
<dbReference type="Pfam" id="PF01612">
    <property type="entry name" value="DNA_pol_A_exo1"/>
    <property type="match status" value="1"/>
</dbReference>
<dbReference type="InterPro" id="IPR010997">
    <property type="entry name" value="HRDC-like_sf"/>
</dbReference>
<sequence>MDIITTTEALEAACTGLSTETYVTVDTEFLRDSTYWPILCLIQVAAPKGDALLIDPMAEGIDLSSFYALMANRSVIKVFHAARQDIEIFWHEAKTLPDPLFDTQVAAMVCGFGDSIGYENIVKRVTGAQVDKSSRFTDWSRRPLTDKQLRYAAADVTHLRQVYEHLARRITKSGRAEWVAEEMAILQDPDTYEVKPEDAWKRLKLRNRTRKAVAVLQEAAAWREQEAQIRNIPRGRILKDDAIQEIATQAPTTADALGNLRAVPRGFAQSRGAKSLLEAVTRGLNRPSSEVMMPEAPEQLPQGIGPTVELLKVLLKYKCEAHDVAQKLICNVADLERIAADDNADVSALRGWRREIFGEDALALKNGQLCLAIENQVIKPVKMPQRAAE</sequence>
<evidence type="ECO:0000256" key="5">
    <source>
        <dbReference type="ARBA" id="ARBA00022839"/>
    </source>
</evidence>
<dbReference type="SUPFAM" id="SSF47819">
    <property type="entry name" value="HRDC-like"/>
    <property type="match status" value="2"/>
</dbReference>
<dbReference type="CDD" id="cd06142">
    <property type="entry name" value="RNaseD_exo"/>
    <property type="match status" value="1"/>
</dbReference>
<keyword evidence="2 6" id="KW-0819">tRNA processing</keyword>
<keyword evidence="4 6" id="KW-0378">Hydrolase</keyword>
<evidence type="ECO:0000313" key="8">
    <source>
        <dbReference type="EMBL" id="NBG95546.1"/>
    </source>
</evidence>
<proteinExistence type="inferred from homology"/>
<comment type="catalytic activity">
    <reaction evidence="6">
        <text>Exonucleolytic cleavage that removes extra residues from the 3'-terminus of tRNA to produce 5'-mononucleotides.</text>
        <dbReference type="EC" id="3.1.13.5"/>
    </reaction>
</comment>
<evidence type="ECO:0000259" key="7">
    <source>
        <dbReference type="PROSITE" id="PS50967"/>
    </source>
</evidence>
<dbReference type="InterPro" id="IPR006292">
    <property type="entry name" value="RNase_D"/>
</dbReference>
<dbReference type="GO" id="GO:0005737">
    <property type="term" value="C:cytoplasm"/>
    <property type="evidence" value="ECO:0007669"/>
    <property type="project" value="UniProtKB-SubCell"/>
</dbReference>
<keyword evidence="1 6" id="KW-0963">Cytoplasm</keyword>
<name>A0A845QBG7_9HYPH</name>
<comment type="cofactor">
    <cofactor evidence="6">
        <name>a divalent metal cation</name>
        <dbReference type="ChEBI" id="CHEBI:60240"/>
    </cofactor>
</comment>
<dbReference type="GO" id="GO:0033890">
    <property type="term" value="F:ribonuclease D activity"/>
    <property type="evidence" value="ECO:0007669"/>
    <property type="project" value="UniProtKB-UniRule"/>
</dbReference>
<comment type="caution">
    <text evidence="8">The sequence shown here is derived from an EMBL/GenBank/DDBJ whole genome shotgun (WGS) entry which is preliminary data.</text>
</comment>
<dbReference type="PROSITE" id="PS50967">
    <property type="entry name" value="HRDC"/>
    <property type="match status" value="1"/>
</dbReference>
<dbReference type="GO" id="GO:0000166">
    <property type="term" value="F:nucleotide binding"/>
    <property type="evidence" value="ECO:0007669"/>
    <property type="project" value="InterPro"/>
</dbReference>
<dbReference type="Gene3D" id="3.30.420.10">
    <property type="entry name" value="Ribonuclease H-like superfamily/Ribonuclease H"/>
    <property type="match status" value="1"/>
</dbReference>
<dbReference type="SUPFAM" id="SSF53098">
    <property type="entry name" value="Ribonuclease H-like"/>
    <property type="match status" value="1"/>
</dbReference>
<organism evidence="8 9">
    <name type="scientific">Pyruvatibacter mobilis</name>
    <dbReference type="NCBI Taxonomy" id="1712261"/>
    <lineage>
        <taxon>Bacteria</taxon>
        <taxon>Pseudomonadati</taxon>
        <taxon>Pseudomonadota</taxon>
        <taxon>Alphaproteobacteria</taxon>
        <taxon>Hyphomicrobiales</taxon>
        <taxon>Parvibaculaceae</taxon>
        <taxon>Pyruvatibacter</taxon>
    </lineage>
</organism>
<dbReference type="PANTHER" id="PTHR47649:SF1">
    <property type="entry name" value="RIBONUCLEASE D"/>
    <property type="match status" value="1"/>
</dbReference>
<dbReference type="InterPro" id="IPR012337">
    <property type="entry name" value="RNaseH-like_sf"/>
</dbReference>
<evidence type="ECO:0000256" key="4">
    <source>
        <dbReference type="ARBA" id="ARBA00022801"/>
    </source>
</evidence>
<dbReference type="Gene3D" id="1.10.150.80">
    <property type="entry name" value="HRDC domain"/>
    <property type="match status" value="1"/>
</dbReference>
<evidence type="ECO:0000256" key="6">
    <source>
        <dbReference type="HAMAP-Rule" id="MF_01899"/>
    </source>
</evidence>
<keyword evidence="9" id="KW-1185">Reference proteome</keyword>
<evidence type="ECO:0000256" key="3">
    <source>
        <dbReference type="ARBA" id="ARBA00022722"/>
    </source>
</evidence>
<comment type="similarity">
    <text evidence="6">Belongs to the RNase D family.</text>
</comment>
<dbReference type="AlphaFoldDB" id="A0A845QBG7"/>
<dbReference type="InterPro" id="IPR044876">
    <property type="entry name" value="HRDC_dom_sf"/>
</dbReference>
<evidence type="ECO:0000256" key="1">
    <source>
        <dbReference type="ARBA" id="ARBA00022490"/>
    </source>
</evidence>
<dbReference type="Pfam" id="PF00570">
    <property type="entry name" value="HRDC"/>
    <property type="match status" value="1"/>
</dbReference>
<dbReference type="GO" id="GO:0003676">
    <property type="term" value="F:nucleic acid binding"/>
    <property type="evidence" value="ECO:0007669"/>
    <property type="project" value="InterPro"/>
</dbReference>
<dbReference type="NCBIfam" id="TIGR01388">
    <property type="entry name" value="rnd"/>
    <property type="match status" value="1"/>
</dbReference>
<gene>
    <name evidence="6 8" type="primary">rnd</name>
    <name evidence="8" type="ORF">GTQ45_07345</name>
</gene>